<dbReference type="PANTHER" id="PTHR48111:SF3">
    <property type="entry name" value="TRANSCRIPTIONAL REGULATORY PROTEIN BTSR"/>
    <property type="match status" value="1"/>
</dbReference>
<evidence type="ECO:0000256" key="1">
    <source>
        <dbReference type="ARBA" id="ARBA00023125"/>
    </source>
</evidence>
<feature type="modified residue" description="4-aspartylphosphate" evidence="2">
    <location>
        <position position="53"/>
    </location>
</feature>
<proteinExistence type="predicted"/>
<feature type="domain" description="Response regulatory" evidence="3">
    <location>
        <begin position="2"/>
        <end position="115"/>
    </location>
</feature>
<gene>
    <name evidence="4" type="ORF">ENJ65_04380</name>
</gene>
<dbReference type="GO" id="GO:0005829">
    <property type="term" value="C:cytosol"/>
    <property type="evidence" value="ECO:0007669"/>
    <property type="project" value="TreeGrafter"/>
</dbReference>
<dbReference type="SMART" id="SM00448">
    <property type="entry name" value="REC"/>
    <property type="match status" value="1"/>
</dbReference>
<dbReference type="Gene3D" id="3.40.50.2300">
    <property type="match status" value="1"/>
</dbReference>
<dbReference type="InterPro" id="IPR001789">
    <property type="entry name" value="Sig_transdc_resp-reg_receiver"/>
</dbReference>
<dbReference type="PANTHER" id="PTHR48111">
    <property type="entry name" value="REGULATOR OF RPOS"/>
    <property type="match status" value="1"/>
</dbReference>
<dbReference type="InterPro" id="IPR039420">
    <property type="entry name" value="WalR-like"/>
</dbReference>
<evidence type="ECO:0000259" key="3">
    <source>
        <dbReference type="PROSITE" id="PS50110"/>
    </source>
</evidence>
<feature type="non-terminal residue" evidence="4">
    <location>
        <position position="115"/>
    </location>
</feature>
<accession>A0A832J774</accession>
<dbReference type="EMBL" id="DRNF01000274">
    <property type="protein sequence ID" value="HHJ80851.1"/>
    <property type="molecule type" value="Genomic_DNA"/>
</dbReference>
<dbReference type="GO" id="GO:0006355">
    <property type="term" value="P:regulation of DNA-templated transcription"/>
    <property type="evidence" value="ECO:0007669"/>
    <property type="project" value="TreeGrafter"/>
</dbReference>
<evidence type="ECO:0000256" key="2">
    <source>
        <dbReference type="PROSITE-ProRule" id="PRU00169"/>
    </source>
</evidence>
<dbReference type="GO" id="GO:0000976">
    <property type="term" value="F:transcription cis-regulatory region binding"/>
    <property type="evidence" value="ECO:0007669"/>
    <property type="project" value="TreeGrafter"/>
</dbReference>
<keyword evidence="2" id="KW-0597">Phosphoprotein</keyword>
<dbReference type="Proteomes" id="UP000885832">
    <property type="component" value="Unassembled WGS sequence"/>
</dbReference>
<dbReference type="PROSITE" id="PS50110">
    <property type="entry name" value="RESPONSE_REGULATORY"/>
    <property type="match status" value="1"/>
</dbReference>
<comment type="caution">
    <text evidence="4">The sequence shown here is derived from an EMBL/GenBank/DDBJ whole genome shotgun (WGS) entry which is preliminary data.</text>
</comment>
<sequence length="115" mass="12709">MNILIVDDEPLARSRLQDLLGDIGNHQVVGEASNGRTAIDQAQQLRPDIVLLDINMPEMSGLEAAIHLSQLDHAPAIIFTTAYSEHALEAFDANAIDYLLKPIRRSRLEQALNKV</sequence>
<reference evidence="4" key="1">
    <citation type="journal article" date="2020" name="mSystems">
        <title>Genome- and Community-Level Interaction Insights into Carbon Utilization and Element Cycling Functions of Hydrothermarchaeota in Hydrothermal Sediment.</title>
        <authorList>
            <person name="Zhou Z."/>
            <person name="Liu Y."/>
            <person name="Xu W."/>
            <person name="Pan J."/>
            <person name="Luo Z.H."/>
            <person name="Li M."/>
        </authorList>
    </citation>
    <scope>NUCLEOTIDE SEQUENCE [LARGE SCALE GENOMIC DNA]</scope>
    <source>
        <strain evidence="4">HyVt-505</strain>
    </source>
</reference>
<name>A0A832J774_9GAMM</name>
<organism evidence="4">
    <name type="scientific">Candidatus Tenderia electrophaga</name>
    <dbReference type="NCBI Taxonomy" id="1748243"/>
    <lineage>
        <taxon>Bacteria</taxon>
        <taxon>Pseudomonadati</taxon>
        <taxon>Pseudomonadota</taxon>
        <taxon>Gammaproteobacteria</taxon>
        <taxon>Candidatus Tenderiales</taxon>
        <taxon>Candidatus Tenderiaceae</taxon>
        <taxon>Candidatus Tenderia</taxon>
    </lineage>
</organism>
<dbReference type="InterPro" id="IPR011006">
    <property type="entry name" value="CheY-like_superfamily"/>
</dbReference>
<dbReference type="GO" id="GO:0000156">
    <property type="term" value="F:phosphorelay response regulator activity"/>
    <property type="evidence" value="ECO:0007669"/>
    <property type="project" value="TreeGrafter"/>
</dbReference>
<dbReference type="Pfam" id="PF00072">
    <property type="entry name" value="Response_reg"/>
    <property type="match status" value="1"/>
</dbReference>
<protein>
    <submittedName>
        <fullName evidence="4">Response regulator</fullName>
    </submittedName>
</protein>
<keyword evidence="1" id="KW-0238">DNA-binding</keyword>
<dbReference type="GO" id="GO:0032993">
    <property type="term" value="C:protein-DNA complex"/>
    <property type="evidence" value="ECO:0007669"/>
    <property type="project" value="TreeGrafter"/>
</dbReference>
<evidence type="ECO:0000313" key="4">
    <source>
        <dbReference type="EMBL" id="HHJ80851.1"/>
    </source>
</evidence>
<dbReference type="SUPFAM" id="SSF52172">
    <property type="entry name" value="CheY-like"/>
    <property type="match status" value="1"/>
</dbReference>
<dbReference type="AlphaFoldDB" id="A0A832J774"/>